<dbReference type="AlphaFoldDB" id="A0A0K2XPJ4"/>
<reference evidence="2" key="1">
    <citation type="submission" date="2014-12" db="EMBL/GenBank/DDBJ databases">
        <authorList>
            <person name="Smet A."/>
        </authorList>
    </citation>
    <scope>NUCLEOTIDE SEQUENCE [LARGE SCALE GENOMIC DNA]</scope>
</reference>
<dbReference type="EMBL" id="CDMK01000002">
    <property type="protein sequence ID" value="CRI34810.1"/>
    <property type="molecule type" value="Genomic_DNA"/>
</dbReference>
<name>A0A0K2XPJ4_HELHE</name>
<keyword evidence="2" id="KW-1185">Reference proteome</keyword>
<accession>A0A0K2XPJ4</accession>
<dbReference type="Proteomes" id="UP000046090">
    <property type="component" value="Unassembled WGS sequence"/>
</dbReference>
<gene>
    <name evidence="1" type="ORF">HHE01_06110</name>
</gene>
<proteinExistence type="predicted"/>
<dbReference type="STRING" id="1216962.BN341_13730"/>
<evidence type="ECO:0000313" key="2">
    <source>
        <dbReference type="Proteomes" id="UP000046090"/>
    </source>
</evidence>
<evidence type="ECO:0000313" key="1">
    <source>
        <dbReference type="EMBL" id="CRI34810.1"/>
    </source>
</evidence>
<organism evidence="1 2">
    <name type="scientific">Helicobacter heilmannii</name>
    <dbReference type="NCBI Taxonomy" id="35817"/>
    <lineage>
        <taxon>Bacteria</taxon>
        <taxon>Pseudomonadati</taxon>
        <taxon>Campylobacterota</taxon>
        <taxon>Epsilonproteobacteria</taxon>
        <taxon>Campylobacterales</taxon>
        <taxon>Helicobacteraceae</taxon>
        <taxon>Helicobacter</taxon>
    </lineage>
</organism>
<sequence>MGFNKPLLNGHLVGIKKIGYAQTTPGQQGWWSTTGLI</sequence>
<protein>
    <submittedName>
        <fullName evidence="1">Uncharacterized protein</fullName>
    </submittedName>
</protein>